<feature type="transmembrane region" description="Helical" evidence="1">
    <location>
        <begin position="48"/>
        <end position="65"/>
    </location>
</feature>
<reference evidence="2" key="1">
    <citation type="journal article" date="2014" name="Int. J. Syst. Evol. Microbiol.">
        <title>Complete genome sequence of Corynebacterium casei LMG S-19264T (=DSM 44701T), isolated from a smear-ripened cheese.</title>
        <authorList>
            <consortium name="US DOE Joint Genome Institute (JGI-PGF)"/>
            <person name="Walter F."/>
            <person name="Albersmeier A."/>
            <person name="Kalinowski J."/>
            <person name="Ruckert C."/>
        </authorList>
    </citation>
    <scope>NUCLEOTIDE SEQUENCE</scope>
    <source>
        <strain evidence="2">CGMCC 1.16548</strain>
    </source>
</reference>
<comment type="caution">
    <text evidence="2">The sequence shown here is derived from an EMBL/GenBank/DDBJ whole genome shotgun (WGS) entry which is preliminary data.</text>
</comment>
<keyword evidence="1" id="KW-0812">Transmembrane</keyword>
<keyword evidence="1" id="KW-0472">Membrane</keyword>
<evidence type="ECO:0000313" key="3">
    <source>
        <dbReference type="Proteomes" id="UP000617531"/>
    </source>
</evidence>
<protein>
    <submittedName>
        <fullName evidence="2">Uncharacterized protein</fullName>
    </submittedName>
</protein>
<feature type="transmembrane region" description="Helical" evidence="1">
    <location>
        <begin position="100"/>
        <end position="124"/>
    </location>
</feature>
<gene>
    <name evidence="2" type="ORF">GCM10011600_29040</name>
</gene>
<evidence type="ECO:0000313" key="2">
    <source>
        <dbReference type="EMBL" id="GHF26225.1"/>
    </source>
</evidence>
<evidence type="ECO:0000256" key="1">
    <source>
        <dbReference type="SAM" id="Phobius"/>
    </source>
</evidence>
<proteinExistence type="predicted"/>
<organism evidence="2 3">
    <name type="scientific">Pseudolysinimonas yzui</name>
    <dbReference type="NCBI Taxonomy" id="2708254"/>
    <lineage>
        <taxon>Bacteria</taxon>
        <taxon>Bacillati</taxon>
        <taxon>Actinomycetota</taxon>
        <taxon>Actinomycetes</taxon>
        <taxon>Micrococcales</taxon>
        <taxon>Microbacteriaceae</taxon>
        <taxon>Pseudolysinimonas</taxon>
    </lineage>
</organism>
<accession>A0A8J3M6H3</accession>
<dbReference type="Proteomes" id="UP000617531">
    <property type="component" value="Unassembled WGS sequence"/>
</dbReference>
<sequence length="142" mass="15243">MLRIGLAVLAASAVVIGIWNAVWPEHFYANFPGVALTPPFAEHYARDFGGATIGIGIVLVAATLFPRTVLVIPALLALLAFALPHAWFHLHHVGDATPEVAVLTVGLTLGQPVLALALLVIATVRWRGERPPHRERVLPMEA</sequence>
<feature type="transmembrane region" description="Helical" evidence="1">
    <location>
        <begin position="70"/>
        <end position="88"/>
    </location>
</feature>
<dbReference type="AlphaFoldDB" id="A0A8J3M6H3"/>
<keyword evidence="1" id="KW-1133">Transmembrane helix</keyword>
<reference evidence="2" key="2">
    <citation type="submission" date="2020-09" db="EMBL/GenBank/DDBJ databases">
        <authorList>
            <person name="Sun Q."/>
            <person name="Zhou Y."/>
        </authorList>
    </citation>
    <scope>NUCLEOTIDE SEQUENCE</scope>
    <source>
        <strain evidence="2">CGMCC 1.16548</strain>
    </source>
</reference>
<dbReference type="EMBL" id="BNAI01000011">
    <property type="protein sequence ID" value="GHF26225.1"/>
    <property type="molecule type" value="Genomic_DNA"/>
</dbReference>
<keyword evidence="3" id="KW-1185">Reference proteome</keyword>
<name>A0A8J3M6H3_9MICO</name>